<dbReference type="PANTHER" id="PTHR38479">
    <property type="entry name" value="LMO0824 PROTEIN"/>
    <property type="match status" value="1"/>
</dbReference>
<name>A0ABP4W1G5_9MICO</name>
<comment type="caution">
    <text evidence="1">The sequence shown here is derived from an EMBL/GenBank/DDBJ whole genome shotgun (WGS) entry which is preliminary data.</text>
</comment>
<protein>
    <submittedName>
        <fullName evidence="1">Crosslink repair DNA glycosylase YcaQ family protein</fullName>
    </submittedName>
</protein>
<reference evidence="2" key="1">
    <citation type="journal article" date="2019" name="Int. J. Syst. Evol. Microbiol.">
        <title>The Global Catalogue of Microorganisms (GCM) 10K type strain sequencing project: providing services to taxonomists for standard genome sequencing and annotation.</title>
        <authorList>
            <consortium name="The Broad Institute Genomics Platform"/>
            <consortium name="The Broad Institute Genome Sequencing Center for Infectious Disease"/>
            <person name="Wu L."/>
            <person name="Ma J."/>
        </authorList>
    </citation>
    <scope>NUCLEOTIDE SEQUENCE [LARGE SCALE GENOMIC DNA]</scope>
    <source>
        <strain evidence="2">JCM 15591</strain>
    </source>
</reference>
<dbReference type="Proteomes" id="UP001501475">
    <property type="component" value="Unassembled WGS sequence"/>
</dbReference>
<sequence length="390" mass="42359">MTADWAELAGRSLARQFPAAGRDGTCRQRTLDEVVEAISAIGPIQSQTARSPFLALAARLPGADHETLTAAYESIMIVRSSTIRGTVHTSIPEHHRVLDATTRIGQRALWARTLRLVDRTLEDAWAGTESYAATKWRTPAELQAHLTGWIASEDPEATPRLAGPAGRYFSFGHGGLLRRPLAGAWSGQGAPGYRTAATLLGDGEARRALQADPEAMADAALDLHLRAHGPSSRHDVAWWSGLGLRAVDAALARRTDLVTMTGPDGRDYHEPAGIRAEDGWESLVPNGIRLLPEFDALLCGYDPPARARFVDPDNYRVLWMQDNGQLLAPLLIDGRLGGFWRLTGSGRRRGLDVRWFAGRRRPHKAELDAPVSALASALGLPVTDVAIARH</sequence>
<accession>A0ABP4W1G5</accession>
<dbReference type="PANTHER" id="PTHR38479:SF2">
    <property type="entry name" value="WINGED HELIX DNA-BINDING DOMAIN-CONTAINING PROTEIN"/>
    <property type="match status" value="1"/>
</dbReference>
<gene>
    <name evidence="1" type="ORF">GCM10009810_01940</name>
</gene>
<dbReference type="EMBL" id="BAAAPN010000003">
    <property type="protein sequence ID" value="GAA1744845.1"/>
    <property type="molecule type" value="Genomic_DNA"/>
</dbReference>
<evidence type="ECO:0000313" key="1">
    <source>
        <dbReference type="EMBL" id="GAA1744845.1"/>
    </source>
</evidence>
<keyword evidence="2" id="KW-1185">Reference proteome</keyword>
<organism evidence="1 2">
    <name type="scientific">Nostocoides vanveenii</name>
    <dbReference type="NCBI Taxonomy" id="330835"/>
    <lineage>
        <taxon>Bacteria</taxon>
        <taxon>Bacillati</taxon>
        <taxon>Actinomycetota</taxon>
        <taxon>Actinomycetes</taxon>
        <taxon>Micrococcales</taxon>
        <taxon>Intrasporangiaceae</taxon>
        <taxon>Nostocoides</taxon>
    </lineage>
</organism>
<evidence type="ECO:0000313" key="2">
    <source>
        <dbReference type="Proteomes" id="UP001501475"/>
    </source>
</evidence>
<proteinExistence type="predicted"/>
<dbReference type="InterPro" id="IPR009351">
    <property type="entry name" value="AlkZ-like"/>
</dbReference>
<dbReference type="RefSeq" id="WP_344060817.1">
    <property type="nucleotide sequence ID" value="NZ_BAAAPN010000003.1"/>
</dbReference>
<dbReference type="Pfam" id="PF06224">
    <property type="entry name" value="AlkZ-like"/>
    <property type="match status" value="1"/>
</dbReference>